<name>A0A173MRZ2_9BACT</name>
<evidence type="ECO:0000256" key="2">
    <source>
        <dbReference type="SAM" id="Phobius"/>
    </source>
</evidence>
<dbReference type="EMBL" id="FTOR01000004">
    <property type="protein sequence ID" value="SIT18344.1"/>
    <property type="molecule type" value="Genomic_DNA"/>
</dbReference>
<evidence type="ECO:0000313" key="4">
    <source>
        <dbReference type="EMBL" id="SIT18344.1"/>
    </source>
</evidence>
<accession>A0A173MRZ2</accession>
<sequence>MSEIKISAMVVGRNESKKLDKCFLSLVFCDEILYADLDSTDNSIAIARSYNCRIFEYKTFGPSCEYTQTDLIKQVKNDWVIMLDPDEELSHELIQQLTQCLPEINNHDTIGDVYVPWQFYFSNKKLKGTVWGHNKEKGILINRNRYEILPITHLGRRLLPGYTSLHLNATGKNVLHHYWMDDIPSFLKKHAKYLKDDGRDRYTMGQRISMAGVLYNVFYQFVLCYFIQKGYKDGWRGVFLSFFWTYYSTRSNISLYRIARAKTTSDAKN</sequence>
<dbReference type="Gene3D" id="3.90.550.10">
    <property type="entry name" value="Spore Coat Polysaccharide Biosynthesis Protein SpsA, Chain A"/>
    <property type="match status" value="1"/>
</dbReference>
<dbReference type="PANTHER" id="PTHR43630:SF2">
    <property type="entry name" value="GLYCOSYLTRANSFERASE"/>
    <property type="match status" value="1"/>
</dbReference>
<keyword evidence="2" id="KW-0812">Transmembrane</keyword>
<evidence type="ECO:0000256" key="1">
    <source>
        <dbReference type="ARBA" id="ARBA00038494"/>
    </source>
</evidence>
<comment type="similarity">
    <text evidence="1">Belongs to the glycosyltransferase 2 family. WaaE/KdtX subfamily.</text>
</comment>
<dbReference type="SUPFAM" id="SSF53448">
    <property type="entry name" value="Nucleotide-diphospho-sugar transferases"/>
    <property type="match status" value="1"/>
</dbReference>
<dbReference type="Proteomes" id="UP000186917">
    <property type="component" value="Unassembled WGS sequence"/>
</dbReference>
<feature type="transmembrane region" description="Helical" evidence="2">
    <location>
        <begin position="208"/>
        <end position="228"/>
    </location>
</feature>
<dbReference type="OrthoDB" id="9815923at2"/>
<keyword evidence="4" id="KW-0808">Transferase</keyword>
<dbReference type="PANTHER" id="PTHR43630">
    <property type="entry name" value="POLY-BETA-1,6-N-ACETYL-D-GLUCOSAMINE SYNTHASE"/>
    <property type="match status" value="1"/>
</dbReference>
<dbReference type="InterPro" id="IPR029044">
    <property type="entry name" value="Nucleotide-diphossugar_trans"/>
</dbReference>
<gene>
    <name evidence="4" type="ORF">SAMN05421788_104431</name>
</gene>
<dbReference type="Pfam" id="PF00535">
    <property type="entry name" value="Glycos_transf_2"/>
    <property type="match status" value="1"/>
</dbReference>
<organism evidence="4 5">
    <name type="scientific">Filimonas lacunae</name>
    <dbReference type="NCBI Taxonomy" id="477680"/>
    <lineage>
        <taxon>Bacteria</taxon>
        <taxon>Pseudomonadati</taxon>
        <taxon>Bacteroidota</taxon>
        <taxon>Chitinophagia</taxon>
        <taxon>Chitinophagales</taxon>
        <taxon>Chitinophagaceae</taxon>
        <taxon>Filimonas</taxon>
    </lineage>
</organism>
<dbReference type="RefSeq" id="WP_076379741.1">
    <property type="nucleotide sequence ID" value="NZ_AP017422.1"/>
</dbReference>
<dbReference type="KEGG" id="fln:FLA_6259"/>
<dbReference type="GO" id="GO:0016740">
    <property type="term" value="F:transferase activity"/>
    <property type="evidence" value="ECO:0007669"/>
    <property type="project" value="UniProtKB-KW"/>
</dbReference>
<dbReference type="AlphaFoldDB" id="A0A173MRZ2"/>
<keyword evidence="5" id="KW-1185">Reference proteome</keyword>
<keyword evidence="2" id="KW-0472">Membrane</keyword>
<protein>
    <submittedName>
        <fullName evidence="4">Glycosyltransferase involved in cell wall bisynthesis</fullName>
    </submittedName>
</protein>
<keyword evidence="2" id="KW-1133">Transmembrane helix</keyword>
<evidence type="ECO:0000259" key="3">
    <source>
        <dbReference type="Pfam" id="PF00535"/>
    </source>
</evidence>
<reference evidence="5" key="1">
    <citation type="submission" date="2017-01" db="EMBL/GenBank/DDBJ databases">
        <authorList>
            <person name="Varghese N."/>
            <person name="Submissions S."/>
        </authorList>
    </citation>
    <scope>NUCLEOTIDE SEQUENCE [LARGE SCALE GENOMIC DNA]</scope>
    <source>
        <strain evidence="5">DSM 21054</strain>
    </source>
</reference>
<feature type="domain" description="Glycosyltransferase 2-like" evidence="3">
    <location>
        <begin position="9"/>
        <end position="129"/>
    </location>
</feature>
<proteinExistence type="inferred from homology"/>
<dbReference type="STRING" id="477680.SAMN05421788_104431"/>
<evidence type="ECO:0000313" key="5">
    <source>
        <dbReference type="Proteomes" id="UP000186917"/>
    </source>
</evidence>
<dbReference type="InterPro" id="IPR001173">
    <property type="entry name" value="Glyco_trans_2-like"/>
</dbReference>